<comment type="caution">
    <text evidence="1">The sequence shown here is derived from an EMBL/GenBank/DDBJ whole genome shotgun (WGS) entry which is preliminary data.</text>
</comment>
<accession>A0ABU2JXI4</accession>
<evidence type="ECO:0000313" key="1">
    <source>
        <dbReference type="EMBL" id="MDT0269684.1"/>
    </source>
</evidence>
<dbReference type="EMBL" id="JAVREO010000018">
    <property type="protein sequence ID" value="MDT0269684.1"/>
    <property type="molecule type" value="Genomic_DNA"/>
</dbReference>
<gene>
    <name evidence="1" type="ORF">RM844_25705</name>
</gene>
<dbReference type="Pfam" id="PF04672">
    <property type="entry name" value="Methyltransf_19"/>
    <property type="match status" value="1"/>
</dbReference>
<dbReference type="Proteomes" id="UP001183410">
    <property type="component" value="Unassembled WGS sequence"/>
</dbReference>
<reference evidence="2" key="1">
    <citation type="submission" date="2023-07" db="EMBL/GenBank/DDBJ databases">
        <title>30 novel species of actinomycetes from the DSMZ collection.</title>
        <authorList>
            <person name="Nouioui I."/>
        </authorList>
    </citation>
    <scope>NUCLEOTIDE SEQUENCE [LARGE SCALE GENOMIC DNA]</scope>
    <source>
        <strain evidence="2">DSM 44915</strain>
    </source>
</reference>
<dbReference type="PIRSF" id="PIRSF017393">
    <property type="entry name" value="MTase_SAV2177"/>
    <property type="match status" value="1"/>
</dbReference>
<keyword evidence="1" id="KW-0489">Methyltransferase</keyword>
<dbReference type="RefSeq" id="WP_311669766.1">
    <property type="nucleotide sequence ID" value="NZ_JAVREO010000018.1"/>
</dbReference>
<dbReference type="InterPro" id="IPR029063">
    <property type="entry name" value="SAM-dependent_MTases_sf"/>
</dbReference>
<keyword evidence="2" id="KW-1185">Reference proteome</keyword>
<dbReference type="GO" id="GO:0008168">
    <property type="term" value="F:methyltransferase activity"/>
    <property type="evidence" value="ECO:0007669"/>
    <property type="project" value="UniProtKB-KW"/>
</dbReference>
<keyword evidence="1" id="KW-0808">Transferase</keyword>
<evidence type="ECO:0000313" key="2">
    <source>
        <dbReference type="Proteomes" id="UP001183410"/>
    </source>
</evidence>
<dbReference type="EC" id="2.1.1.-" evidence="1"/>
<dbReference type="SUPFAM" id="SSF53335">
    <property type="entry name" value="S-adenosyl-L-methionine-dependent methyltransferases"/>
    <property type="match status" value="1"/>
</dbReference>
<dbReference type="Gene3D" id="3.40.50.150">
    <property type="entry name" value="Vaccinia Virus protein VP39"/>
    <property type="match status" value="1"/>
</dbReference>
<dbReference type="GO" id="GO:0032259">
    <property type="term" value="P:methylation"/>
    <property type="evidence" value="ECO:0007669"/>
    <property type="project" value="UniProtKB-KW"/>
</dbReference>
<organism evidence="1 2">
    <name type="scientific">Streptomyces chisholmiae</name>
    <dbReference type="NCBI Taxonomy" id="3075540"/>
    <lineage>
        <taxon>Bacteria</taxon>
        <taxon>Bacillati</taxon>
        <taxon>Actinomycetota</taxon>
        <taxon>Actinomycetes</taxon>
        <taxon>Kitasatosporales</taxon>
        <taxon>Streptomycetaceae</taxon>
        <taxon>Streptomyces</taxon>
    </lineage>
</organism>
<name>A0ABU2JXI4_9ACTN</name>
<sequence length="277" mass="30366">MPERQEHGQIGKNDQEREALIARIDRTVPHSARVWNYMIGGQDWYDVDKALVDQLLEAHPEAAGLAIASRTFLARAVRYLVQDAGVDQFLDIGTGLPTADNTHQVAQRYDPEARIVYVDNDPLVLLHARALLTSTPEGATDYAEGDVRDVDAVLAAAGRTLDLDRPVALMLLSMLGHIRPDPAAQLVQEYMRQLPSGSYLVTCDSIDDPVMITLNEDYAASGAVPYYPRSVQQLAATAEGLEVVEPGVGPIACWRPDTADDPPSDQLFQWGLVARKP</sequence>
<proteinExistence type="predicted"/>
<dbReference type="InterPro" id="IPR006764">
    <property type="entry name" value="SAM_dep_MeTrfase_SAV2177_type"/>
</dbReference>
<protein>
    <submittedName>
        <fullName evidence="1">SAM-dependent methyltransferase</fullName>
        <ecNumber evidence="1">2.1.1.-</ecNumber>
    </submittedName>
</protein>